<dbReference type="AlphaFoldDB" id="A0A099K9X2"/>
<dbReference type="OrthoDB" id="6539952at2"/>
<feature type="coiled-coil region" evidence="1">
    <location>
        <begin position="5"/>
        <end position="34"/>
    </location>
</feature>
<reference evidence="2 3" key="1">
    <citation type="submission" date="2014-08" db="EMBL/GenBank/DDBJ databases">
        <title>Genomic and Phenotypic Diversity of Colwellia psychrerythraea strains from Disparate Marine Basins.</title>
        <authorList>
            <person name="Techtmann S.M."/>
            <person name="Stelling S.C."/>
            <person name="Utturkar S.M."/>
            <person name="Alshibli N."/>
            <person name="Harris A."/>
            <person name="Brown S.D."/>
            <person name="Hazen T.C."/>
        </authorList>
    </citation>
    <scope>NUCLEOTIDE SEQUENCE [LARGE SCALE GENOMIC DNA]</scope>
    <source>
        <strain evidence="2 3">ND2E</strain>
    </source>
</reference>
<sequence length="129" mass="14387">MKKELTEAEKARVREQARLRKQKQRAKKAELTVQAFEVSASATEQQQLNDQALIRGFDSISEYLMTLMRIDGDRIKHDQAAIGTCTSCNLPLPNGCNAVFKGQFDCSYIHGLPLVSMAASVRDNIEGEN</sequence>
<organism evidence="2 3">
    <name type="scientific">Colwellia psychrerythraea</name>
    <name type="common">Vibrio psychroerythus</name>
    <dbReference type="NCBI Taxonomy" id="28229"/>
    <lineage>
        <taxon>Bacteria</taxon>
        <taxon>Pseudomonadati</taxon>
        <taxon>Pseudomonadota</taxon>
        <taxon>Gammaproteobacteria</taxon>
        <taxon>Alteromonadales</taxon>
        <taxon>Colwelliaceae</taxon>
        <taxon>Colwellia</taxon>
    </lineage>
</organism>
<evidence type="ECO:0000313" key="2">
    <source>
        <dbReference type="EMBL" id="KGJ86423.1"/>
    </source>
</evidence>
<accession>A0A099K9X2</accession>
<dbReference type="PATRIC" id="fig|28229.4.peg.4482"/>
<dbReference type="EMBL" id="JQED01000057">
    <property type="protein sequence ID" value="KGJ86423.1"/>
    <property type="molecule type" value="Genomic_DNA"/>
</dbReference>
<dbReference type="RefSeq" id="WP_033096050.1">
    <property type="nucleotide sequence ID" value="NZ_JQED01000057.1"/>
</dbReference>
<protein>
    <submittedName>
        <fullName evidence="2">Uncharacterized protein</fullName>
    </submittedName>
</protein>
<gene>
    <name evidence="2" type="ORF">ND2E_0989</name>
</gene>
<keyword evidence="1" id="KW-0175">Coiled coil</keyword>
<evidence type="ECO:0000256" key="1">
    <source>
        <dbReference type="SAM" id="Coils"/>
    </source>
</evidence>
<evidence type="ECO:0000313" key="3">
    <source>
        <dbReference type="Proteomes" id="UP000029843"/>
    </source>
</evidence>
<proteinExistence type="predicted"/>
<dbReference type="Proteomes" id="UP000029843">
    <property type="component" value="Unassembled WGS sequence"/>
</dbReference>
<name>A0A099K9X2_COLPS</name>
<comment type="caution">
    <text evidence="2">The sequence shown here is derived from an EMBL/GenBank/DDBJ whole genome shotgun (WGS) entry which is preliminary data.</text>
</comment>